<sequence length="193" mass="21440">MNLLPLTLAGGILVSGIAAGTTTTEQEQTLEEKLAPYQQVEDGAIGTSLKDLPQELVDELEETYGNDDTEYKLYAALGDDNELKEVEVRVDEKTGIQFFKDSETGEYTNQLGTLKTDINTGEIFDAETGDLLTTAAEISERLWTKVEGGMQISRDDIPDQLFDLMNEENPMPDNVEYEIIKADGANFIEFEKK</sequence>
<reference evidence="1 2" key="1">
    <citation type="submission" date="2016-08" db="EMBL/GenBank/DDBJ databases">
        <title>Genome of Bacillus solimangrovi GH2-4.</title>
        <authorList>
            <person name="Lim S."/>
            <person name="Kim B.-C."/>
        </authorList>
    </citation>
    <scope>NUCLEOTIDE SEQUENCE [LARGE SCALE GENOMIC DNA]</scope>
    <source>
        <strain evidence="1 2">GH2-4</strain>
    </source>
</reference>
<name>A0A1E5LD08_9BACI</name>
<dbReference type="AlphaFoldDB" id="A0A1E5LD08"/>
<keyword evidence="2" id="KW-1185">Reference proteome</keyword>
<evidence type="ECO:0000313" key="2">
    <source>
        <dbReference type="Proteomes" id="UP000095209"/>
    </source>
</evidence>
<gene>
    <name evidence="1" type="ORF">BFG57_17420</name>
</gene>
<evidence type="ECO:0000313" key="1">
    <source>
        <dbReference type="EMBL" id="OEH91965.1"/>
    </source>
</evidence>
<organism evidence="1 2">
    <name type="scientific">Bacillus solimangrovi</name>
    <dbReference type="NCBI Taxonomy" id="1305675"/>
    <lineage>
        <taxon>Bacteria</taxon>
        <taxon>Bacillati</taxon>
        <taxon>Bacillota</taxon>
        <taxon>Bacilli</taxon>
        <taxon>Bacillales</taxon>
        <taxon>Bacillaceae</taxon>
        <taxon>Bacillus</taxon>
    </lineage>
</organism>
<dbReference type="Proteomes" id="UP000095209">
    <property type="component" value="Unassembled WGS sequence"/>
</dbReference>
<accession>A0A1E5LD08</accession>
<comment type="caution">
    <text evidence="1">The sequence shown here is derived from an EMBL/GenBank/DDBJ whole genome shotgun (WGS) entry which is preliminary data.</text>
</comment>
<protein>
    <submittedName>
        <fullName evidence="1">Uncharacterized protein</fullName>
    </submittedName>
</protein>
<dbReference type="RefSeq" id="WP_069718002.1">
    <property type="nucleotide sequence ID" value="NZ_MJEH01000040.1"/>
</dbReference>
<dbReference type="EMBL" id="MJEH01000040">
    <property type="protein sequence ID" value="OEH91965.1"/>
    <property type="molecule type" value="Genomic_DNA"/>
</dbReference>
<proteinExistence type="predicted"/>